<keyword evidence="15" id="KW-1185">Reference proteome</keyword>
<keyword evidence="6 10" id="KW-0255">Endonuclease</keyword>
<feature type="active site" evidence="10">
    <location>
        <position position="450"/>
    </location>
</feature>
<keyword evidence="4 10" id="KW-0540">Nuclease</keyword>
<reference evidence="14 15" key="1">
    <citation type="journal article" date="2012" name="BMC Genomics">
        <title>Comparative genomic analysis of human infective Trypanosoma cruzi lineages with the bat-restricted subspecies T. cruzi marinkellei.</title>
        <authorList>
            <person name="Franzen O."/>
            <person name="Talavera-Lopez C."/>
            <person name="Ochaya S."/>
            <person name="Butler C.E."/>
            <person name="Messenger L.A."/>
            <person name="Lewis M.D."/>
            <person name="Llewellyn M.S."/>
            <person name="Marinkelle C.J."/>
            <person name="Tyler K.M."/>
            <person name="Miles M.A."/>
            <person name="Andersson B."/>
        </authorList>
    </citation>
    <scope>NUCLEOTIDE SEQUENCE [LARGE SCALE GENOMIC DNA]</scope>
    <source>
        <strain evidence="14 15">B7</strain>
    </source>
</reference>
<dbReference type="Pfam" id="PF18826">
    <property type="entry name" value="bVLRF1"/>
    <property type="match status" value="1"/>
</dbReference>
<keyword evidence="12" id="KW-1133">Transmembrane helix</keyword>
<feature type="transmembrane region" description="Helical" evidence="12">
    <location>
        <begin position="16"/>
        <end position="34"/>
    </location>
</feature>
<comment type="domain">
    <text evidence="10">The VLRF1 domain mediates binding to the 60S ribosomal subunit.</text>
</comment>
<comment type="similarity">
    <text evidence="2 10">Belongs to the ANKZF1/VMS1 family.</text>
</comment>
<evidence type="ECO:0000256" key="9">
    <source>
        <dbReference type="ARBA" id="ARBA00023054"/>
    </source>
</evidence>
<gene>
    <name evidence="14" type="ORF">MOQ_004282</name>
</gene>
<evidence type="ECO:0000256" key="4">
    <source>
        <dbReference type="ARBA" id="ARBA00022722"/>
    </source>
</evidence>
<evidence type="ECO:0000256" key="12">
    <source>
        <dbReference type="SAM" id="Phobius"/>
    </source>
</evidence>
<dbReference type="OrthoDB" id="429841at2759"/>
<accession>K2N1L5</accession>
<evidence type="ECO:0000256" key="3">
    <source>
        <dbReference type="ARBA" id="ARBA00022490"/>
    </source>
</evidence>
<dbReference type="GO" id="GO:0005737">
    <property type="term" value="C:cytoplasm"/>
    <property type="evidence" value="ECO:0007669"/>
    <property type="project" value="UniProtKB-SubCell"/>
</dbReference>
<dbReference type="EMBL" id="AHKC01010558">
    <property type="protein sequence ID" value="EKF31874.1"/>
    <property type="molecule type" value="Genomic_DNA"/>
</dbReference>
<name>K2N1L5_TRYCR</name>
<dbReference type="Proteomes" id="UP000007350">
    <property type="component" value="Unassembled WGS sequence"/>
</dbReference>
<keyword evidence="7 10" id="KW-0378">Hydrolase</keyword>
<evidence type="ECO:0000256" key="11">
    <source>
        <dbReference type="SAM" id="MobiDB-lite"/>
    </source>
</evidence>
<keyword evidence="12" id="KW-0812">Transmembrane</keyword>
<evidence type="ECO:0000259" key="13">
    <source>
        <dbReference type="PROSITE" id="PS52044"/>
    </source>
</evidence>
<keyword evidence="9" id="KW-0175">Coiled coil</keyword>
<dbReference type="PANTHER" id="PTHR16036">
    <property type="entry name" value="ANKYRIN REPEAT AND ZINC FINGER DOMAIN-CONTAINING PROTEIN 1"/>
    <property type="match status" value="1"/>
</dbReference>
<keyword evidence="3 10" id="KW-0963">Cytoplasm</keyword>
<evidence type="ECO:0000256" key="6">
    <source>
        <dbReference type="ARBA" id="ARBA00022759"/>
    </source>
</evidence>
<feature type="transmembrane region" description="Helical" evidence="12">
    <location>
        <begin position="408"/>
        <end position="427"/>
    </location>
</feature>
<evidence type="ECO:0000256" key="5">
    <source>
        <dbReference type="ARBA" id="ARBA00022737"/>
    </source>
</evidence>
<organism evidence="14 15">
    <name type="scientific">Trypanosoma cruzi marinkellei</name>
    <dbReference type="NCBI Taxonomy" id="85056"/>
    <lineage>
        <taxon>Eukaryota</taxon>
        <taxon>Discoba</taxon>
        <taxon>Euglenozoa</taxon>
        <taxon>Kinetoplastea</taxon>
        <taxon>Metakinetoplastina</taxon>
        <taxon>Trypanosomatida</taxon>
        <taxon>Trypanosomatidae</taxon>
        <taxon>Trypanosoma</taxon>
        <taxon>Schizotrypanum</taxon>
    </lineage>
</organism>
<feature type="region of interest" description="Disordered" evidence="11">
    <location>
        <begin position="173"/>
        <end position="216"/>
    </location>
</feature>
<protein>
    <recommendedName>
        <fullName evidence="13">VLRF1 domain-containing protein</fullName>
    </recommendedName>
</protein>
<dbReference type="InterPro" id="IPR047139">
    <property type="entry name" value="ANKZ1/VMS1"/>
</dbReference>
<comment type="caution">
    <text evidence="14">The sequence shown here is derived from an EMBL/GenBank/DDBJ whole genome shotgun (WGS) entry which is preliminary data.</text>
</comment>
<keyword evidence="5" id="KW-0677">Repeat</keyword>
<evidence type="ECO:0000256" key="2">
    <source>
        <dbReference type="ARBA" id="ARBA00009262"/>
    </source>
</evidence>
<feature type="transmembrane region" description="Helical" evidence="12">
    <location>
        <begin position="40"/>
        <end position="61"/>
    </location>
</feature>
<keyword evidence="8" id="KW-0040">ANK repeat</keyword>
<dbReference type="PROSITE" id="PS52044">
    <property type="entry name" value="VLRF1"/>
    <property type="match status" value="1"/>
</dbReference>
<evidence type="ECO:0000256" key="8">
    <source>
        <dbReference type="ARBA" id="ARBA00023043"/>
    </source>
</evidence>
<feature type="domain" description="VLRF1" evidence="13">
    <location>
        <begin position="407"/>
        <end position="562"/>
    </location>
</feature>
<sequence length="571" mass="64002">MGQNKINKNKMRVKRGTERLSFSLYLFFFFYPFADFELKWLILFVVFFFVFPAAAAMNYMCCEIARMKERMPSVAEVENLIALTRRSLAIPPRNVYEAENAYLANVERLKEARMKVGQFTGEYVERLMREMDKLEQDVNDMVIRKSNPVDALLDVDFDAEGMDDELDEVAAAEKKMEKKRDGRKKQGGRNTNNKKTHVKADTTNNKEGIGGTSDLTPQGAVALEEEKDAATVAETADMEVEVLAKYNECNSTEIPQEVLGPGRCLMVPNTPLVRLDFTSPVDYDGILCQCRVTLHRAVVTALTYGVSSTTTSNCVAAENNSEIVRAVSNDEPPCNVSGTLQHEERQDAEDEVEFEELDEASVIAELSKQLVAEYDAAQGEKEEEESGTKLLPLDVPPKLCDSLRSFTFLPWVILMCHGGYFAGGVFLDKKPVVHKAFQRYVVRKKQGGKQSSNEKEGGSYGSVGSQIRRAQEVKWKTDVRDILLSWRNYIDAAAIVLYVAPGPHNRAVLTDFSGLPAITTGNGERAVSPVSLKDPRVRKAPLTTHRPTFQEVQRIYMTVSTCTVEYVRCLE</sequence>
<dbReference type="GO" id="GO:0036503">
    <property type="term" value="P:ERAD pathway"/>
    <property type="evidence" value="ECO:0007669"/>
    <property type="project" value="TreeGrafter"/>
</dbReference>
<dbReference type="InterPro" id="IPR041175">
    <property type="entry name" value="VLRF1/Vms1"/>
</dbReference>
<proteinExistence type="inferred from homology"/>
<dbReference type="PANTHER" id="PTHR16036:SF2">
    <property type="entry name" value="TRNA ENDONUCLEASE ANKZF1"/>
    <property type="match status" value="1"/>
</dbReference>
<evidence type="ECO:0000256" key="7">
    <source>
        <dbReference type="ARBA" id="ARBA00022801"/>
    </source>
</evidence>
<comment type="subcellular location">
    <subcellularLocation>
        <location evidence="1">Cytoplasm</location>
    </subcellularLocation>
</comment>
<dbReference type="AlphaFoldDB" id="K2N1L5"/>
<keyword evidence="12" id="KW-0472">Membrane</keyword>
<dbReference type="GO" id="GO:0004519">
    <property type="term" value="F:endonuclease activity"/>
    <property type="evidence" value="ECO:0007669"/>
    <property type="project" value="UniProtKB-KW"/>
</dbReference>
<evidence type="ECO:0000256" key="1">
    <source>
        <dbReference type="ARBA" id="ARBA00004496"/>
    </source>
</evidence>
<evidence type="ECO:0000256" key="10">
    <source>
        <dbReference type="PROSITE-ProRule" id="PRU01389"/>
    </source>
</evidence>
<feature type="compositionally biased region" description="Basic residues" evidence="11">
    <location>
        <begin position="181"/>
        <end position="197"/>
    </location>
</feature>
<dbReference type="GO" id="GO:0016787">
    <property type="term" value="F:hydrolase activity"/>
    <property type="evidence" value="ECO:0007669"/>
    <property type="project" value="UniProtKB-KW"/>
</dbReference>
<evidence type="ECO:0000313" key="15">
    <source>
        <dbReference type="Proteomes" id="UP000007350"/>
    </source>
</evidence>
<evidence type="ECO:0000313" key="14">
    <source>
        <dbReference type="EMBL" id="EKF31874.1"/>
    </source>
</evidence>